<protein>
    <submittedName>
        <fullName evidence="2">Uncharacterized protein</fullName>
    </submittedName>
</protein>
<name>A0A317U0U5_9GAMM</name>
<evidence type="ECO:0000313" key="4">
    <source>
        <dbReference type="Proteomes" id="UP000247152"/>
    </source>
</evidence>
<evidence type="ECO:0000256" key="1">
    <source>
        <dbReference type="SAM" id="Phobius"/>
    </source>
</evidence>
<evidence type="ECO:0000313" key="3">
    <source>
        <dbReference type="EMBL" id="RUR18981.1"/>
    </source>
</evidence>
<dbReference type="EMBL" id="RZGX01000032">
    <property type="protein sequence ID" value="RUR18981.1"/>
    <property type="molecule type" value="Genomic_DNA"/>
</dbReference>
<keyword evidence="1" id="KW-0472">Membrane</keyword>
<feature type="transmembrane region" description="Helical" evidence="1">
    <location>
        <begin position="133"/>
        <end position="153"/>
    </location>
</feature>
<dbReference type="EMBL" id="QHJG01000050">
    <property type="protein sequence ID" value="PWY53990.1"/>
    <property type="molecule type" value="Genomic_DNA"/>
</dbReference>
<keyword evidence="1" id="KW-1133">Transmembrane helix</keyword>
<keyword evidence="5" id="KW-1185">Reference proteome</keyword>
<comment type="caution">
    <text evidence="2">The sequence shown here is derived from an EMBL/GenBank/DDBJ whole genome shotgun (WGS) entry which is preliminary data.</text>
</comment>
<dbReference type="Proteomes" id="UP000247152">
    <property type="component" value="Unassembled WGS sequence"/>
</dbReference>
<dbReference type="AlphaFoldDB" id="A0A317U0U5"/>
<evidence type="ECO:0000313" key="5">
    <source>
        <dbReference type="Proteomes" id="UP000287374"/>
    </source>
</evidence>
<sequence>MRNTDQQNQSPFDKLANEMLLAILNTQNKEKHYILNPKDILSFALSCQRFNGISLDANCFFSPHKYNDLRQKSSDYHEYKERRLTQLKNAQRVWHEQNGAFYLNKTNRNRMATGLGLLLASIFAFTFDMSYGAYLLTTLVLSVLALVINDLLFEHIEYSLNSSDVSAIPLQFFEEEIVGKSNLI</sequence>
<feature type="transmembrane region" description="Helical" evidence="1">
    <location>
        <begin position="111"/>
        <end position="127"/>
    </location>
</feature>
<organism evidence="2 4">
    <name type="scientific">Legionella qingyii</name>
    <dbReference type="NCBI Taxonomy" id="2184757"/>
    <lineage>
        <taxon>Bacteria</taxon>
        <taxon>Pseudomonadati</taxon>
        <taxon>Pseudomonadota</taxon>
        <taxon>Gammaproteobacteria</taxon>
        <taxon>Legionellales</taxon>
        <taxon>Legionellaceae</taxon>
        <taxon>Legionella</taxon>
    </lineage>
</organism>
<dbReference type="RefSeq" id="WP_110144113.1">
    <property type="nucleotide sequence ID" value="NZ_QHJG01000050.1"/>
</dbReference>
<dbReference type="OrthoDB" id="5652781at2"/>
<dbReference type="Proteomes" id="UP000287374">
    <property type="component" value="Unassembled WGS sequence"/>
</dbReference>
<proteinExistence type="predicted"/>
<gene>
    <name evidence="2" type="ORF">DGG96_19295</name>
    <name evidence="3" type="ORF">ELY20_16210</name>
</gene>
<reference evidence="2 4" key="1">
    <citation type="submission" date="2018-05" db="EMBL/GenBank/DDBJ databases">
        <title>Legionella qingyii sp.nov., whole genome shotgun sequence.</title>
        <authorList>
            <person name="Wu H."/>
            <person name="Zhu Q."/>
            <person name="Hu C."/>
        </authorList>
    </citation>
    <scope>NUCLEOTIDE SEQUENCE [LARGE SCALE GENOMIC DNA]</scope>
    <source>
        <strain evidence="2 4">HEB18</strain>
    </source>
</reference>
<reference evidence="3 5" key="2">
    <citation type="submission" date="2018-12" db="EMBL/GenBank/DDBJ databases">
        <title>Legionella sp,whole genome shotgun sequence.</title>
        <authorList>
            <person name="Wu H."/>
        </authorList>
    </citation>
    <scope>NUCLEOTIDE SEQUENCE [LARGE SCALE GENOMIC DNA]</scope>
    <source>
        <strain evidence="5">km489</strain>
        <strain evidence="3">Km489</strain>
    </source>
</reference>
<accession>A0A317U0U5</accession>
<keyword evidence="1" id="KW-0812">Transmembrane</keyword>
<evidence type="ECO:0000313" key="2">
    <source>
        <dbReference type="EMBL" id="PWY53990.1"/>
    </source>
</evidence>